<keyword evidence="2 9" id="KW-0158">Chromosome</keyword>
<dbReference type="Proteomes" id="UP000094043">
    <property type="component" value="Chromosome 1"/>
</dbReference>
<evidence type="ECO:0000256" key="11">
    <source>
        <dbReference type="SAM" id="MobiDB-lite"/>
    </source>
</evidence>
<dbReference type="PANTHER" id="PTHR14281">
    <property type="entry name" value="KINETOCHORE PROTEIN SPC25-RELATED"/>
    <property type="match status" value="1"/>
</dbReference>
<dbReference type="GO" id="GO:0051301">
    <property type="term" value="P:cell division"/>
    <property type="evidence" value="ECO:0007669"/>
    <property type="project" value="UniProtKB-UniRule"/>
</dbReference>
<evidence type="ECO:0000256" key="8">
    <source>
        <dbReference type="ARBA" id="ARBA00023328"/>
    </source>
</evidence>
<evidence type="ECO:0000256" key="4">
    <source>
        <dbReference type="ARBA" id="ARBA00022776"/>
    </source>
</evidence>
<dbReference type="GO" id="GO:0031262">
    <property type="term" value="C:Ndc80 complex"/>
    <property type="evidence" value="ECO:0007669"/>
    <property type="project" value="InterPro"/>
</dbReference>
<evidence type="ECO:0000256" key="9">
    <source>
        <dbReference type="RuleBase" id="RU367150"/>
    </source>
</evidence>
<evidence type="ECO:0000313" key="13">
    <source>
        <dbReference type="EMBL" id="WVN85892.1"/>
    </source>
</evidence>
<keyword evidence="14" id="KW-1185">Reference proteome</keyword>
<comment type="similarity">
    <text evidence="1 9">Belongs to the SPC25 family.</text>
</comment>
<feature type="region of interest" description="Disordered" evidence="11">
    <location>
        <begin position="248"/>
        <end position="306"/>
    </location>
</feature>
<sequence>MPPTTYAMPPKPASLHALLETGNSQNGAPTLDLRWEPFQKHIEGFLNAIDAYTQAARTEIIARASDHMANIRELKADQEEMERRIQAEREREGEMLANLEQERHTIADLDASLSHLRASLDKTKEQSTNLEAELQAVKREVTLERTEKERQRNVLNQMRDRDTFELQQLEEALGWRVEGINQDQLLMRFTLVDPEEPAREFSIILDVSKHDYRIPSCDPPIPSLPELLRQLNSDRDISAFVKKGKRGFRALIPNPPNPSTKFDDLSGPGPGLRTPRRNNRASSSATPAMLKSITEGSAVKQLSLNR</sequence>
<dbReference type="GO" id="GO:0005634">
    <property type="term" value="C:nucleus"/>
    <property type="evidence" value="ECO:0007669"/>
    <property type="project" value="UniProtKB-SubCell"/>
</dbReference>
<dbReference type="InterPro" id="IPR013255">
    <property type="entry name" value="Spc25_C"/>
</dbReference>
<keyword evidence="7 9" id="KW-0131">Cell cycle</keyword>
<reference evidence="13" key="1">
    <citation type="submission" date="2016-06" db="EMBL/GenBank/DDBJ databases">
        <authorList>
            <person name="Cuomo C."/>
            <person name="Litvintseva A."/>
            <person name="Heitman J."/>
            <person name="Chen Y."/>
            <person name="Sun S."/>
            <person name="Springer D."/>
            <person name="Dromer F."/>
            <person name="Young S."/>
            <person name="Zeng Q."/>
            <person name="Chapman S."/>
            <person name="Gujja S."/>
            <person name="Saif S."/>
            <person name="Birren B."/>
        </authorList>
    </citation>
    <scope>NUCLEOTIDE SEQUENCE</scope>
    <source>
        <strain evidence="13">CBS 7841</strain>
    </source>
</reference>
<keyword evidence="9" id="KW-0539">Nucleus</keyword>
<evidence type="ECO:0000256" key="1">
    <source>
        <dbReference type="ARBA" id="ARBA00006379"/>
    </source>
</evidence>
<dbReference type="PANTHER" id="PTHR14281:SF0">
    <property type="entry name" value="KINETOCHORE PROTEIN SPC25"/>
    <property type="match status" value="1"/>
</dbReference>
<reference evidence="13" key="2">
    <citation type="journal article" date="2022" name="Elife">
        <title>Obligate sexual reproduction of a homothallic fungus closely related to the Cryptococcus pathogenic species complex.</title>
        <authorList>
            <person name="Passer A.R."/>
            <person name="Clancey S.A."/>
            <person name="Shea T."/>
            <person name="David-Palma M."/>
            <person name="Averette A.F."/>
            <person name="Boekhout T."/>
            <person name="Porcel B.M."/>
            <person name="Nowrousian M."/>
            <person name="Cuomo C.A."/>
            <person name="Sun S."/>
            <person name="Heitman J."/>
            <person name="Coelho M.A."/>
        </authorList>
    </citation>
    <scope>NUCLEOTIDE SEQUENCE</scope>
    <source>
        <strain evidence="13">CBS 7841</strain>
    </source>
</reference>
<keyword evidence="8 9" id="KW-0137">Centromere</keyword>
<dbReference type="InterPro" id="IPR045143">
    <property type="entry name" value="Spc25"/>
</dbReference>
<comment type="subunit">
    <text evidence="9">Component of the NDC80 complex.</text>
</comment>
<keyword evidence="3 9" id="KW-0132">Cell division</keyword>
<evidence type="ECO:0000256" key="10">
    <source>
        <dbReference type="SAM" id="Coils"/>
    </source>
</evidence>
<feature type="coiled-coil region" evidence="10">
    <location>
        <begin position="64"/>
        <end position="147"/>
    </location>
</feature>
<comment type="function">
    <text evidence="9">Acts as a component of the essential kinetochore-associated NDC80 complex, which is required for chromosome segregation and spindle checkpoint activity.</text>
</comment>
<proteinExistence type="inferred from homology"/>
<comment type="subcellular location">
    <subcellularLocation>
        <location evidence="9">Nucleus</location>
    </subcellularLocation>
    <subcellularLocation>
        <location evidence="9">Chromosome</location>
        <location evidence="9">Centromere</location>
        <location evidence="9">Kinetochore</location>
    </subcellularLocation>
</comment>
<evidence type="ECO:0000256" key="2">
    <source>
        <dbReference type="ARBA" id="ARBA00022454"/>
    </source>
</evidence>
<dbReference type="Gene3D" id="3.30.457.50">
    <property type="entry name" value="Chromosome segregation protein Spc25"/>
    <property type="match status" value="1"/>
</dbReference>
<dbReference type="CDD" id="cd23784">
    <property type="entry name" value="RWD_Spc25"/>
    <property type="match status" value="1"/>
</dbReference>
<dbReference type="GO" id="GO:0007059">
    <property type="term" value="P:chromosome segregation"/>
    <property type="evidence" value="ECO:0007669"/>
    <property type="project" value="InterPro"/>
</dbReference>
<dbReference type="RefSeq" id="XP_066066592.1">
    <property type="nucleotide sequence ID" value="XM_066210495.1"/>
</dbReference>
<evidence type="ECO:0000259" key="12">
    <source>
        <dbReference type="Pfam" id="PF08234"/>
    </source>
</evidence>
<evidence type="ECO:0000256" key="6">
    <source>
        <dbReference type="ARBA" id="ARBA00023054"/>
    </source>
</evidence>
<evidence type="ECO:0000256" key="3">
    <source>
        <dbReference type="ARBA" id="ARBA00022618"/>
    </source>
</evidence>
<keyword evidence="5 9" id="KW-0995">Kinetochore</keyword>
<keyword evidence="6 10" id="KW-0175">Coiled coil</keyword>
<dbReference type="KEGG" id="cdep:91085259"/>
<reference evidence="13" key="3">
    <citation type="submission" date="2024-01" db="EMBL/GenBank/DDBJ databases">
        <authorList>
            <person name="Coelho M.A."/>
            <person name="David-Palma M."/>
            <person name="Shea T."/>
            <person name="Sun S."/>
            <person name="Cuomo C.A."/>
            <person name="Heitman J."/>
        </authorList>
    </citation>
    <scope>NUCLEOTIDE SEQUENCE</scope>
    <source>
        <strain evidence="13">CBS 7841</strain>
    </source>
</reference>
<dbReference type="Pfam" id="PF08234">
    <property type="entry name" value="Spindle_Spc25"/>
    <property type="match status" value="1"/>
</dbReference>
<evidence type="ECO:0000256" key="5">
    <source>
        <dbReference type="ARBA" id="ARBA00022838"/>
    </source>
</evidence>
<evidence type="ECO:0000256" key="7">
    <source>
        <dbReference type="ARBA" id="ARBA00023306"/>
    </source>
</evidence>
<feature type="domain" description="Chromosome segregation protein Spc25 C-terminal" evidence="12">
    <location>
        <begin position="180"/>
        <end position="248"/>
    </location>
</feature>
<dbReference type="GeneID" id="91085259"/>
<dbReference type="AlphaFoldDB" id="A0AAJ8LZS7"/>
<organism evidence="13 14">
    <name type="scientific">Cryptococcus depauperatus CBS 7841</name>
    <dbReference type="NCBI Taxonomy" id="1295531"/>
    <lineage>
        <taxon>Eukaryota</taxon>
        <taxon>Fungi</taxon>
        <taxon>Dikarya</taxon>
        <taxon>Basidiomycota</taxon>
        <taxon>Agaricomycotina</taxon>
        <taxon>Tremellomycetes</taxon>
        <taxon>Tremellales</taxon>
        <taxon>Cryptococcaceae</taxon>
        <taxon>Cryptococcus</taxon>
    </lineage>
</organism>
<gene>
    <name evidence="13" type="ORF">L203_101045</name>
</gene>
<protein>
    <recommendedName>
        <fullName evidence="9">Kinetochore protein SPC25</fullName>
    </recommendedName>
</protein>
<keyword evidence="4 9" id="KW-0498">Mitosis</keyword>
<name>A0AAJ8LZS7_9TREE</name>
<evidence type="ECO:0000313" key="14">
    <source>
        <dbReference type="Proteomes" id="UP000094043"/>
    </source>
</evidence>
<accession>A0AAJ8LZS7</accession>
<dbReference type="EMBL" id="CP143784">
    <property type="protein sequence ID" value="WVN85892.1"/>
    <property type="molecule type" value="Genomic_DNA"/>
</dbReference>